<keyword evidence="5" id="KW-1185">Reference proteome</keyword>
<dbReference type="RefSeq" id="WP_116111688.1">
    <property type="nucleotide sequence ID" value="NZ_CP091196.1"/>
</dbReference>
<dbReference type="Pfam" id="PF22725">
    <property type="entry name" value="GFO_IDH_MocA_C3"/>
    <property type="match status" value="1"/>
</dbReference>
<keyword evidence="1" id="KW-0560">Oxidoreductase</keyword>
<dbReference type="SUPFAM" id="SSF55347">
    <property type="entry name" value="Glyceraldehyde-3-phosphate dehydrogenase-like, C-terminal domain"/>
    <property type="match status" value="1"/>
</dbReference>
<proteinExistence type="predicted"/>
<reference evidence="4" key="1">
    <citation type="submission" date="2022-01" db="EMBL/GenBank/DDBJ databases">
        <title>PSI-footprinting approach for the identification of protein synthesis inhibitor producers.</title>
        <authorList>
            <person name="Handel F."/>
            <person name="Kulik A."/>
            <person name="Wex K.W."/>
            <person name="Berscheid A."/>
            <person name="Saur J.S."/>
            <person name="Winkler A."/>
            <person name="Wibberg D."/>
            <person name="Kalinowski J."/>
            <person name="Broetz-Oesterhelt H."/>
            <person name="Mast Y."/>
        </authorList>
    </citation>
    <scope>NUCLEOTIDE SEQUENCE</scope>
    <source>
        <strain evidence="4">KNN 49.3e</strain>
    </source>
</reference>
<protein>
    <submittedName>
        <fullName evidence="4">Gfo/Idh/MocA family oxidoreductase</fullName>
    </submittedName>
</protein>
<feature type="domain" description="Gfo/Idh/MocA-like oxidoreductase N-terminal" evidence="2">
    <location>
        <begin position="2"/>
        <end position="116"/>
    </location>
</feature>
<dbReference type="InterPro" id="IPR050463">
    <property type="entry name" value="Gfo/Idh/MocA_oxidrdct_glycsds"/>
</dbReference>
<dbReference type="InterPro" id="IPR036291">
    <property type="entry name" value="NAD(P)-bd_dom_sf"/>
</dbReference>
<dbReference type="EMBL" id="CP091196">
    <property type="protein sequence ID" value="UQS24747.1"/>
    <property type="molecule type" value="Genomic_DNA"/>
</dbReference>
<dbReference type="Gene3D" id="3.30.360.10">
    <property type="entry name" value="Dihydrodipicolinate Reductase, domain 2"/>
    <property type="match status" value="1"/>
</dbReference>
<dbReference type="Gene3D" id="3.40.50.720">
    <property type="entry name" value="NAD(P)-binding Rossmann-like Domain"/>
    <property type="match status" value="1"/>
</dbReference>
<evidence type="ECO:0000313" key="4">
    <source>
        <dbReference type="EMBL" id="UQS24747.1"/>
    </source>
</evidence>
<evidence type="ECO:0000313" key="5">
    <source>
        <dbReference type="Proteomes" id="UP000830158"/>
    </source>
</evidence>
<dbReference type="PANTHER" id="PTHR43818">
    <property type="entry name" value="BCDNA.GH03377"/>
    <property type="match status" value="1"/>
</dbReference>
<feature type="domain" description="GFO/IDH/MocA-like oxidoreductase" evidence="3">
    <location>
        <begin position="128"/>
        <end position="242"/>
    </location>
</feature>
<dbReference type="InterPro" id="IPR055170">
    <property type="entry name" value="GFO_IDH_MocA-like_dom"/>
</dbReference>
<gene>
    <name evidence="4" type="ORF">L1857_18935</name>
</gene>
<evidence type="ECO:0000256" key="1">
    <source>
        <dbReference type="ARBA" id="ARBA00023002"/>
    </source>
</evidence>
<organism evidence="4 5">
    <name type="scientific">Amycolatopsis thermalba</name>
    <dbReference type="NCBI Taxonomy" id="944492"/>
    <lineage>
        <taxon>Bacteria</taxon>
        <taxon>Bacillati</taxon>
        <taxon>Actinomycetota</taxon>
        <taxon>Actinomycetes</taxon>
        <taxon>Pseudonocardiales</taxon>
        <taxon>Pseudonocardiaceae</taxon>
        <taxon>Amycolatopsis</taxon>
    </lineage>
</organism>
<accession>A0ABY4NXH6</accession>
<dbReference type="Pfam" id="PF01408">
    <property type="entry name" value="GFO_IDH_MocA"/>
    <property type="match status" value="1"/>
</dbReference>
<name>A0ABY4NXH6_9PSEU</name>
<sequence>MRLGVVGLGVISKFYLAAARRRPDVTLAAVCDLRAAALEPHAGVVGTYRDHRAMLREAGLDGVVVTTPNDTHAPVCRDALAAGVAVCVEKPLAHRLADGRDLHRAARATGVPLFTAFHRRYNSAVTALRAGLSGGPAAAGLTVRYWERIEDHVGADRWYLDPRRCGGGCVADNGPNAFDLVRLLLGEVTVTGAGIRRDARGIDRAARVELRSRDGVPAVVELDWSYPGEVKDVEVRLRDGTVRRADMLAGHPGFKESLWHEYAGVLGAFTAAVAGGSRDDGGLAALELVEQTYHRANRYQEAP</sequence>
<dbReference type="PANTHER" id="PTHR43818:SF11">
    <property type="entry name" value="BCDNA.GH03377"/>
    <property type="match status" value="1"/>
</dbReference>
<dbReference type="SUPFAM" id="SSF51735">
    <property type="entry name" value="NAD(P)-binding Rossmann-fold domains"/>
    <property type="match status" value="1"/>
</dbReference>
<dbReference type="InterPro" id="IPR000683">
    <property type="entry name" value="Gfo/Idh/MocA-like_OxRdtase_N"/>
</dbReference>
<dbReference type="Proteomes" id="UP000830158">
    <property type="component" value="Chromosome"/>
</dbReference>
<evidence type="ECO:0000259" key="2">
    <source>
        <dbReference type="Pfam" id="PF01408"/>
    </source>
</evidence>
<evidence type="ECO:0000259" key="3">
    <source>
        <dbReference type="Pfam" id="PF22725"/>
    </source>
</evidence>